<evidence type="ECO:0000256" key="2">
    <source>
        <dbReference type="SAM" id="MobiDB-lite"/>
    </source>
</evidence>
<dbReference type="OrthoDB" id="9154838at2"/>
<dbReference type="Proteomes" id="UP000199459">
    <property type="component" value="Unassembled WGS sequence"/>
</dbReference>
<name>A0A1H8GBZ7_9PROT</name>
<feature type="transmembrane region" description="Helical" evidence="3">
    <location>
        <begin position="284"/>
        <end position="311"/>
    </location>
</feature>
<protein>
    <submittedName>
        <fullName evidence="4">Uncharacterized protein</fullName>
    </submittedName>
</protein>
<proteinExistence type="predicted"/>
<keyword evidence="3" id="KW-0812">Transmembrane</keyword>
<dbReference type="EMBL" id="FOCP01000017">
    <property type="protein sequence ID" value="SEN40828.1"/>
    <property type="molecule type" value="Genomic_DNA"/>
</dbReference>
<dbReference type="STRING" id="917.SAMN05216326_10155"/>
<keyword evidence="3" id="KW-1133">Transmembrane helix</keyword>
<reference evidence="4 5" key="1">
    <citation type="submission" date="2016-10" db="EMBL/GenBank/DDBJ databases">
        <authorList>
            <person name="de Groot N.N."/>
        </authorList>
    </citation>
    <scope>NUCLEOTIDE SEQUENCE [LARGE SCALE GENOMIC DNA]</scope>
    <source>
        <strain evidence="4 5">Nm22</strain>
    </source>
</reference>
<feature type="region of interest" description="Disordered" evidence="2">
    <location>
        <begin position="63"/>
        <end position="94"/>
    </location>
</feature>
<evidence type="ECO:0000313" key="4">
    <source>
        <dbReference type="EMBL" id="SEN40828.1"/>
    </source>
</evidence>
<feature type="coiled-coil region" evidence="1">
    <location>
        <begin position="115"/>
        <end position="179"/>
    </location>
</feature>
<accession>A0A1H8GBZ7</accession>
<dbReference type="RefSeq" id="WP_090633159.1">
    <property type="nucleotide sequence ID" value="NZ_FOCP01000017.1"/>
</dbReference>
<organism evidence="4 5">
    <name type="scientific">Nitrosomonas marina</name>
    <dbReference type="NCBI Taxonomy" id="917"/>
    <lineage>
        <taxon>Bacteria</taxon>
        <taxon>Pseudomonadati</taxon>
        <taxon>Pseudomonadota</taxon>
        <taxon>Betaproteobacteria</taxon>
        <taxon>Nitrosomonadales</taxon>
        <taxon>Nitrosomonadaceae</taxon>
        <taxon>Nitrosomonas</taxon>
    </lineage>
</organism>
<dbReference type="AlphaFoldDB" id="A0A1H8GBZ7"/>
<keyword evidence="1" id="KW-0175">Coiled coil</keyword>
<gene>
    <name evidence="4" type="ORF">SAMN05216325_11712</name>
</gene>
<evidence type="ECO:0000256" key="3">
    <source>
        <dbReference type="SAM" id="Phobius"/>
    </source>
</evidence>
<dbReference type="InterPro" id="IPR049886">
    <property type="entry name" value="CFI_box_CTERM_dom"/>
</dbReference>
<dbReference type="NCBIfam" id="NF041770">
    <property type="entry name" value="CFI_box_CTERM"/>
    <property type="match status" value="1"/>
</dbReference>
<keyword evidence="3" id="KW-0472">Membrane</keyword>
<evidence type="ECO:0000313" key="5">
    <source>
        <dbReference type="Proteomes" id="UP000199459"/>
    </source>
</evidence>
<evidence type="ECO:0000256" key="1">
    <source>
        <dbReference type="SAM" id="Coils"/>
    </source>
</evidence>
<sequence>MLTTTFIRPVLYVKAYCVLWLFFSSAVYADEKDSMIKRFPADIRTESDRVQVIQPRKLKIQELPDNRAPLRSREPLRIQKRTPAAEPTTSTREPERLLIQKPLDQSERLQIQRELNDLKIQTNHVRDNALQLERQIRDKQHILENTAQPQIRQELQLEIGRMHEQLNHMKGQIENMENQQTIMRKMTTGQQGFADDADHLSDSGYGPGQPNIGDRRQSHPCFIATAAYGSPLAREVQTLRQFRDNHLADSVWGRSIIAFYETYSPPIADFISKYETARSVTRTLLWPLVFAVKHPVVLVVSLTVLLAAFLLRRNRRISYNTN</sequence>